<dbReference type="InterPro" id="IPR013767">
    <property type="entry name" value="PAS_fold"/>
</dbReference>
<accession>A0A3N6LUV5</accession>
<sequence length="144" mass="15963">MLISVADHYCVDERPSTIRRRFRLGPRRRRGRARGIRALVDAVGDGTYQLDARGRFVGVDETILETTGYDRDDLLGEHVSVALDDASVERIERGFRRRLEAGDHDDPVQAHEIIVETPTATSSPVTCGSRCSSPTGPSAVWTSR</sequence>
<dbReference type="OrthoDB" id="106630at2157"/>
<dbReference type="NCBIfam" id="TIGR00229">
    <property type="entry name" value="sensory_box"/>
    <property type="match status" value="1"/>
</dbReference>
<dbReference type="SUPFAM" id="SSF55785">
    <property type="entry name" value="PYP-like sensor domain (PAS domain)"/>
    <property type="match status" value="1"/>
</dbReference>
<name>A0A3N6LUV5_NATCH</name>
<dbReference type="Proteomes" id="UP000282323">
    <property type="component" value="Unassembled WGS sequence"/>
</dbReference>
<dbReference type="GO" id="GO:0006355">
    <property type="term" value="P:regulation of DNA-templated transcription"/>
    <property type="evidence" value="ECO:0007669"/>
    <property type="project" value="InterPro"/>
</dbReference>
<dbReference type="EMBL" id="REGA01000011">
    <property type="protein sequence ID" value="RQG94118.1"/>
    <property type="molecule type" value="Genomic_DNA"/>
</dbReference>
<feature type="region of interest" description="Disordered" evidence="1">
    <location>
        <begin position="119"/>
        <end position="144"/>
    </location>
</feature>
<evidence type="ECO:0000259" key="2">
    <source>
        <dbReference type="PROSITE" id="PS50112"/>
    </source>
</evidence>
<dbReference type="Pfam" id="PF00989">
    <property type="entry name" value="PAS"/>
    <property type="match status" value="1"/>
</dbReference>
<dbReference type="SMART" id="SM00091">
    <property type="entry name" value="PAS"/>
    <property type="match status" value="1"/>
</dbReference>
<dbReference type="PROSITE" id="PS50112">
    <property type="entry name" value="PAS"/>
    <property type="match status" value="1"/>
</dbReference>
<reference evidence="3 4" key="1">
    <citation type="submission" date="2018-10" db="EMBL/GenBank/DDBJ databases">
        <title>Natrarchaeobius chitinivorans gen. nov., sp. nov., and Natrarchaeobius haloalkaliphilus sp. nov., alkaliphilic, chitin-utilizing haloarchaea from hypersaline alkaline lakes.</title>
        <authorList>
            <person name="Sorokin D.Y."/>
            <person name="Elcheninov A.G."/>
            <person name="Kostrikina N.A."/>
            <person name="Bale N.J."/>
            <person name="Sinninghe Damste J.S."/>
            <person name="Khijniak T.V."/>
            <person name="Kublanov I.V."/>
            <person name="Toshchakov S.V."/>
        </authorList>
    </citation>
    <scope>NUCLEOTIDE SEQUENCE [LARGE SCALE GENOMIC DNA]</scope>
    <source>
        <strain evidence="3 4">AArcht4T</strain>
    </source>
</reference>
<evidence type="ECO:0000313" key="3">
    <source>
        <dbReference type="EMBL" id="RQG94118.1"/>
    </source>
</evidence>
<dbReference type="InterPro" id="IPR000014">
    <property type="entry name" value="PAS"/>
</dbReference>
<dbReference type="InterPro" id="IPR035965">
    <property type="entry name" value="PAS-like_dom_sf"/>
</dbReference>
<proteinExistence type="predicted"/>
<evidence type="ECO:0000256" key="1">
    <source>
        <dbReference type="SAM" id="MobiDB-lite"/>
    </source>
</evidence>
<dbReference type="AlphaFoldDB" id="A0A3N6LUV5"/>
<evidence type="ECO:0000313" key="4">
    <source>
        <dbReference type="Proteomes" id="UP000282323"/>
    </source>
</evidence>
<comment type="caution">
    <text evidence="3">The sequence shown here is derived from an EMBL/GenBank/DDBJ whole genome shotgun (WGS) entry which is preliminary data.</text>
</comment>
<dbReference type="CDD" id="cd00130">
    <property type="entry name" value="PAS"/>
    <property type="match status" value="1"/>
</dbReference>
<feature type="domain" description="PAS" evidence="2">
    <location>
        <begin position="32"/>
        <end position="102"/>
    </location>
</feature>
<gene>
    <name evidence="3" type="ORF">EA473_13365</name>
</gene>
<dbReference type="Gene3D" id="3.30.450.20">
    <property type="entry name" value="PAS domain"/>
    <property type="match status" value="1"/>
</dbReference>
<organism evidence="3 4">
    <name type="scientific">Natrarchaeobius chitinivorans</name>
    <dbReference type="NCBI Taxonomy" id="1679083"/>
    <lineage>
        <taxon>Archaea</taxon>
        <taxon>Methanobacteriati</taxon>
        <taxon>Methanobacteriota</taxon>
        <taxon>Stenosarchaea group</taxon>
        <taxon>Halobacteria</taxon>
        <taxon>Halobacteriales</taxon>
        <taxon>Natrialbaceae</taxon>
        <taxon>Natrarchaeobius</taxon>
    </lineage>
</organism>
<protein>
    <submittedName>
        <fullName evidence="3">PAS domain S-box protein</fullName>
    </submittedName>
</protein>
<dbReference type="RefSeq" id="WP_124196167.1">
    <property type="nucleotide sequence ID" value="NZ_REGA01000011.1"/>
</dbReference>
<keyword evidence="4" id="KW-1185">Reference proteome</keyword>